<dbReference type="InterPro" id="IPR017853">
    <property type="entry name" value="GH"/>
</dbReference>
<dbReference type="GO" id="GO:0030980">
    <property type="term" value="P:alpha-glucan catabolic process"/>
    <property type="evidence" value="ECO:0007669"/>
    <property type="project" value="TreeGrafter"/>
</dbReference>
<dbReference type="GO" id="GO:0005992">
    <property type="term" value="P:trehalose biosynthetic process"/>
    <property type="evidence" value="ECO:0007669"/>
    <property type="project" value="TreeGrafter"/>
</dbReference>
<evidence type="ECO:0000259" key="1">
    <source>
        <dbReference type="Pfam" id="PF00128"/>
    </source>
</evidence>
<proteinExistence type="predicted"/>
<name>T0ZSG7_9ZZZZ</name>
<feature type="non-terminal residue" evidence="2">
    <location>
        <position position="110"/>
    </location>
</feature>
<accession>T0ZSG7</accession>
<evidence type="ECO:0000313" key="2">
    <source>
        <dbReference type="EMBL" id="EQD51231.1"/>
    </source>
</evidence>
<dbReference type="GO" id="GO:0047470">
    <property type="term" value="F:(1,4)-alpha-D-glucan 1-alpha-D-glucosylmutase activity"/>
    <property type="evidence" value="ECO:0007669"/>
    <property type="project" value="TreeGrafter"/>
</dbReference>
<organism evidence="2">
    <name type="scientific">mine drainage metagenome</name>
    <dbReference type="NCBI Taxonomy" id="410659"/>
    <lineage>
        <taxon>unclassified sequences</taxon>
        <taxon>metagenomes</taxon>
        <taxon>ecological metagenomes</taxon>
    </lineage>
</organism>
<dbReference type="EMBL" id="AUZZ01004983">
    <property type="protein sequence ID" value="EQD51231.1"/>
    <property type="molecule type" value="Genomic_DNA"/>
</dbReference>
<protein>
    <submittedName>
        <fullName evidence="2">Malto-oligosyltrehalose synthase</fullName>
    </submittedName>
</protein>
<dbReference type="PANTHER" id="PTHR10357">
    <property type="entry name" value="ALPHA-AMYLASE FAMILY MEMBER"/>
    <property type="match status" value="1"/>
</dbReference>
<sequence length="110" mass="11879">MSERARIPSSLYRVQLNREMPLAQVRRRLPYFEALGVGGLYLSPLLAARSGSQHGYDGIDPARLWPDLGTEADWRALADEARAGGLGLVADIVPNHLAASDENAAWVGGP</sequence>
<dbReference type="PANTHER" id="PTHR10357:SF216">
    <property type="entry name" value="MALTOOLIGOSYL TREHALOSE SYNTHASE-RELATED"/>
    <property type="match status" value="1"/>
</dbReference>
<reference evidence="2" key="1">
    <citation type="submission" date="2013-08" db="EMBL/GenBank/DDBJ databases">
        <authorList>
            <person name="Mendez C."/>
            <person name="Richter M."/>
            <person name="Ferrer M."/>
            <person name="Sanchez J."/>
        </authorList>
    </citation>
    <scope>NUCLEOTIDE SEQUENCE</scope>
</reference>
<gene>
    <name evidence="2" type="ORF">B2A_06971</name>
</gene>
<dbReference type="AlphaFoldDB" id="T0ZSG7"/>
<reference evidence="2" key="2">
    <citation type="journal article" date="2014" name="ISME J.">
        <title>Microbial stratification in low pH oxic and suboxic macroscopic growths along an acid mine drainage.</title>
        <authorList>
            <person name="Mendez-Garcia C."/>
            <person name="Mesa V."/>
            <person name="Sprenger R.R."/>
            <person name="Richter M."/>
            <person name="Diez M.S."/>
            <person name="Solano J."/>
            <person name="Bargiela R."/>
            <person name="Golyshina O.V."/>
            <person name="Manteca A."/>
            <person name="Ramos J.L."/>
            <person name="Gallego J.R."/>
            <person name="Llorente I."/>
            <person name="Martins Dos Santos V.A."/>
            <person name="Jensen O.N."/>
            <person name="Pelaez A.I."/>
            <person name="Sanchez J."/>
            <person name="Ferrer M."/>
        </authorList>
    </citation>
    <scope>NUCLEOTIDE SEQUENCE</scope>
</reference>
<feature type="domain" description="Glycosyl hydrolase family 13 catalytic" evidence="1">
    <location>
        <begin position="25"/>
        <end position="100"/>
    </location>
</feature>
<dbReference type="SUPFAM" id="SSF51445">
    <property type="entry name" value="(Trans)glycosidases"/>
    <property type="match status" value="1"/>
</dbReference>
<dbReference type="InterPro" id="IPR006047">
    <property type="entry name" value="GH13_cat_dom"/>
</dbReference>
<dbReference type="Gene3D" id="3.20.20.80">
    <property type="entry name" value="Glycosidases"/>
    <property type="match status" value="1"/>
</dbReference>
<dbReference type="Pfam" id="PF00128">
    <property type="entry name" value="Alpha-amylase"/>
    <property type="match status" value="1"/>
</dbReference>
<comment type="caution">
    <text evidence="2">The sequence shown here is derived from an EMBL/GenBank/DDBJ whole genome shotgun (WGS) entry which is preliminary data.</text>
</comment>